<evidence type="ECO:0000256" key="5">
    <source>
        <dbReference type="PROSITE-ProRule" id="PRU00335"/>
    </source>
</evidence>
<proteinExistence type="predicted"/>
<dbReference type="Gene3D" id="1.10.10.60">
    <property type="entry name" value="Homeodomain-like"/>
    <property type="match status" value="1"/>
</dbReference>
<feature type="DNA-binding region" description="H-T-H motif" evidence="5">
    <location>
        <begin position="42"/>
        <end position="61"/>
    </location>
</feature>
<feature type="domain" description="HTH tetR-type" evidence="6">
    <location>
        <begin position="19"/>
        <end position="79"/>
    </location>
</feature>
<gene>
    <name evidence="7" type="ORF">HNQ70_001251</name>
</gene>
<evidence type="ECO:0000259" key="6">
    <source>
        <dbReference type="PROSITE" id="PS50977"/>
    </source>
</evidence>
<dbReference type="PRINTS" id="PR00455">
    <property type="entry name" value="HTHTETR"/>
</dbReference>
<dbReference type="GO" id="GO:0000976">
    <property type="term" value="F:transcription cis-regulatory region binding"/>
    <property type="evidence" value="ECO:0007669"/>
    <property type="project" value="TreeGrafter"/>
</dbReference>
<evidence type="ECO:0000256" key="2">
    <source>
        <dbReference type="ARBA" id="ARBA00023015"/>
    </source>
</evidence>
<evidence type="ECO:0000256" key="3">
    <source>
        <dbReference type="ARBA" id="ARBA00023125"/>
    </source>
</evidence>
<dbReference type="SUPFAM" id="SSF46689">
    <property type="entry name" value="Homeodomain-like"/>
    <property type="match status" value="1"/>
</dbReference>
<dbReference type="Proteomes" id="UP000532440">
    <property type="component" value="Unassembled WGS sequence"/>
</dbReference>
<dbReference type="PANTHER" id="PTHR30055:SF226">
    <property type="entry name" value="HTH-TYPE TRANSCRIPTIONAL REGULATOR PKSA"/>
    <property type="match status" value="1"/>
</dbReference>
<dbReference type="Pfam" id="PF00440">
    <property type="entry name" value="TetR_N"/>
    <property type="match status" value="1"/>
</dbReference>
<dbReference type="InterPro" id="IPR050109">
    <property type="entry name" value="HTH-type_TetR-like_transc_reg"/>
</dbReference>
<evidence type="ECO:0000313" key="8">
    <source>
        <dbReference type="Proteomes" id="UP000532440"/>
    </source>
</evidence>
<dbReference type="Pfam" id="PF17932">
    <property type="entry name" value="TetR_C_24"/>
    <property type="match status" value="1"/>
</dbReference>
<dbReference type="PROSITE" id="PS01081">
    <property type="entry name" value="HTH_TETR_1"/>
    <property type="match status" value="1"/>
</dbReference>
<dbReference type="InterPro" id="IPR001647">
    <property type="entry name" value="HTH_TetR"/>
</dbReference>
<keyword evidence="1" id="KW-0678">Repressor</keyword>
<dbReference type="InterPro" id="IPR009057">
    <property type="entry name" value="Homeodomain-like_sf"/>
</dbReference>
<dbReference type="RefSeq" id="WP_183965333.1">
    <property type="nucleotide sequence ID" value="NZ_BAABEW010000017.1"/>
</dbReference>
<dbReference type="InterPro" id="IPR036271">
    <property type="entry name" value="Tet_transcr_reg_TetR-rel_C_sf"/>
</dbReference>
<evidence type="ECO:0000313" key="7">
    <source>
        <dbReference type="EMBL" id="MBB5271247.1"/>
    </source>
</evidence>
<keyword evidence="8" id="KW-1185">Reference proteome</keyword>
<evidence type="ECO:0000256" key="1">
    <source>
        <dbReference type="ARBA" id="ARBA00022491"/>
    </source>
</evidence>
<evidence type="ECO:0000256" key="4">
    <source>
        <dbReference type="ARBA" id="ARBA00023163"/>
    </source>
</evidence>
<dbReference type="PROSITE" id="PS50977">
    <property type="entry name" value="HTH_TETR_2"/>
    <property type="match status" value="1"/>
</dbReference>
<comment type="caution">
    <text evidence="7">The sequence shown here is derived from an EMBL/GenBank/DDBJ whole genome shotgun (WGS) entry which is preliminary data.</text>
</comment>
<keyword evidence="2" id="KW-0805">Transcription regulation</keyword>
<name>A0A7W8HFN9_9BURK</name>
<dbReference type="AlphaFoldDB" id="A0A7W8HFN9"/>
<sequence>MSSKPEKSRRSERPADGAANTRDKILISAKRVFGEKGYAHTTVADVIAGAGIARGTFYLYFQDKDVLFEELFRQVSIEMHHALNAPEKGSYRERVRASVSTYFAFFQREQGVFRCFFETASSKPELTRYFNDVRALSLYRIERHIARNIETGRCNPVEPRITAYSLGGLLEWLAYQQAVVKFHPWGEPFELERLVEQVTDMWCRTVYRAGAEEIDPDREPRGGASSPGANR</sequence>
<accession>A0A7W8HFN9</accession>
<dbReference type="Gene3D" id="1.10.357.10">
    <property type="entry name" value="Tetracycline Repressor, domain 2"/>
    <property type="match status" value="1"/>
</dbReference>
<keyword evidence="4" id="KW-0804">Transcription</keyword>
<keyword evidence="3 5" id="KW-0238">DNA-binding</keyword>
<dbReference type="InterPro" id="IPR041490">
    <property type="entry name" value="KstR2_TetR_C"/>
</dbReference>
<organism evidence="7 8">
    <name type="scientific">Quisquiliibacterium transsilvanicum</name>
    <dbReference type="NCBI Taxonomy" id="1549638"/>
    <lineage>
        <taxon>Bacteria</taxon>
        <taxon>Pseudomonadati</taxon>
        <taxon>Pseudomonadota</taxon>
        <taxon>Betaproteobacteria</taxon>
        <taxon>Burkholderiales</taxon>
        <taxon>Burkholderiaceae</taxon>
        <taxon>Quisquiliibacterium</taxon>
    </lineage>
</organism>
<protein>
    <submittedName>
        <fullName evidence="7">AcrR family transcriptional regulator</fullName>
    </submittedName>
</protein>
<dbReference type="EMBL" id="JACHGB010000002">
    <property type="protein sequence ID" value="MBB5271247.1"/>
    <property type="molecule type" value="Genomic_DNA"/>
</dbReference>
<reference evidence="7 8" key="1">
    <citation type="submission" date="2020-08" db="EMBL/GenBank/DDBJ databases">
        <title>Genomic Encyclopedia of Type Strains, Phase IV (KMG-IV): sequencing the most valuable type-strain genomes for metagenomic binning, comparative biology and taxonomic classification.</title>
        <authorList>
            <person name="Goeker M."/>
        </authorList>
    </citation>
    <scope>NUCLEOTIDE SEQUENCE [LARGE SCALE GENOMIC DNA]</scope>
    <source>
        <strain evidence="7 8">DSM 29781</strain>
    </source>
</reference>
<dbReference type="SUPFAM" id="SSF48498">
    <property type="entry name" value="Tetracyclin repressor-like, C-terminal domain"/>
    <property type="match status" value="1"/>
</dbReference>
<dbReference type="PANTHER" id="PTHR30055">
    <property type="entry name" value="HTH-TYPE TRANSCRIPTIONAL REGULATOR RUTR"/>
    <property type="match status" value="1"/>
</dbReference>
<dbReference type="InterPro" id="IPR023772">
    <property type="entry name" value="DNA-bd_HTH_TetR-type_CS"/>
</dbReference>
<dbReference type="GO" id="GO:0003700">
    <property type="term" value="F:DNA-binding transcription factor activity"/>
    <property type="evidence" value="ECO:0007669"/>
    <property type="project" value="TreeGrafter"/>
</dbReference>